<dbReference type="InterPro" id="IPR016024">
    <property type="entry name" value="ARM-type_fold"/>
</dbReference>
<dbReference type="SMART" id="SM01349">
    <property type="entry name" value="TOG"/>
    <property type="match status" value="1"/>
</dbReference>
<dbReference type="EnsemblPlants" id="OB08G28470.1">
    <property type="protein sequence ID" value="OB08G28470.1"/>
    <property type="gene ID" value="OB08G28470"/>
</dbReference>
<dbReference type="RefSeq" id="XP_006659627.2">
    <property type="nucleotide sequence ID" value="XM_006659564.3"/>
</dbReference>
<evidence type="ECO:0000259" key="1">
    <source>
        <dbReference type="SMART" id="SM01349"/>
    </source>
</evidence>
<dbReference type="SUPFAM" id="SSF48371">
    <property type="entry name" value="ARM repeat"/>
    <property type="match status" value="1"/>
</dbReference>
<dbReference type="Proteomes" id="UP000006038">
    <property type="component" value="Chromosome 8"/>
</dbReference>
<accession>J3MUR6</accession>
<dbReference type="GeneID" id="102702588"/>
<dbReference type="GO" id="GO:0000226">
    <property type="term" value="P:microtubule cytoskeleton organization"/>
    <property type="evidence" value="ECO:0007669"/>
    <property type="project" value="TreeGrafter"/>
</dbReference>
<reference evidence="2" key="1">
    <citation type="journal article" date="2013" name="Nat. Commun.">
        <title>Whole-genome sequencing of Oryza brachyantha reveals mechanisms underlying Oryza genome evolution.</title>
        <authorList>
            <person name="Chen J."/>
            <person name="Huang Q."/>
            <person name="Gao D."/>
            <person name="Wang J."/>
            <person name="Lang Y."/>
            <person name="Liu T."/>
            <person name="Li B."/>
            <person name="Bai Z."/>
            <person name="Luis Goicoechea J."/>
            <person name="Liang C."/>
            <person name="Chen C."/>
            <person name="Zhang W."/>
            <person name="Sun S."/>
            <person name="Liao Y."/>
            <person name="Zhang X."/>
            <person name="Yang L."/>
            <person name="Song C."/>
            <person name="Wang M."/>
            <person name="Shi J."/>
            <person name="Liu G."/>
            <person name="Liu J."/>
            <person name="Zhou H."/>
            <person name="Zhou W."/>
            <person name="Yu Q."/>
            <person name="An N."/>
            <person name="Chen Y."/>
            <person name="Cai Q."/>
            <person name="Wang B."/>
            <person name="Liu B."/>
            <person name="Min J."/>
            <person name="Huang Y."/>
            <person name="Wu H."/>
            <person name="Li Z."/>
            <person name="Zhang Y."/>
            <person name="Yin Y."/>
            <person name="Song W."/>
            <person name="Jiang J."/>
            <person name="Jackson S.A."/>
            <person name="Wing R.A."/>
            <person name="Wang J."/>
            <person name="Chen M."/>
        </authorList>
    </citation>
    <scope>NUCLEOTIDE SEQUENCE [LARGE SCALE GENOMIC DNA]</scope>
    <source>
        <strain evidence="2">cv. IRGC 101232</strain>
    </source>
</reference>
<dbReference type="HOGENOM" id="CLU_049677_0_0_1"/>
<dbReference type="OMA" id="IATESWE"/>
<dbReference type="Gene3D" id="1.25.10.10">
    <property type="entry name" value="Leucine-rich Repeat Variant"/>
    <property type="match status" value="1"/>
</dbReference>
<protein>
    <recommendedName>
        <fullName evidence="1">TOG domain-containing protein</fullName>
    </recommendedName>
</protein>
<dbReference type="GO" id="GO:0005881">
    <property type="term" value="C:cytoplasmic microtubule"/>
    <property type="evidence" value="ECO:0007669"/>
    <property type="project" value="TreeGrafter"/>
</dbReference>
<dbReference type="PANTHER" id="PTHR21567:SF62">
    <property type="entry name" value="ARM REPEAT SUPERFAMILY PROTEIN"/>
    <property type="match status" value="1"/>
</dbReference>
<dbReference type="PANTHER" id="PTHR21567">
    <property type="entry name" value="CLASP"/>
    <property type="match status" value="1"/>
</dbReference>
<dbReference type="InterPro" id="IPR024395">
    <property type="entry name" value="CLASP_N_dom"/>
</dbReference>
<reference evidence="2" key="2">
    <citation type="submission" date="2013-04" db="UniProtKB">
        <authorList>
            <consortium name="EnsemblPlants"/>
        </authorList>
    </citation>
    <scope>IDENTIFICATION</scope>
</reference>
<organism evidence="2">
    <name type="scientific">Oryza brachyantha</name>
    <name type="common">malo sina</name>
    <dbReference type="NCBI Taxonomy" id="4533"/>
    <lineage>
        <taxon>Eukaryota</taxon>
        <taxon>Viridiplantae</taxon>
        <taxon>Streptophyta</taxon>
        <taxon>Embryophyta</taxon>
        <taxon>Tracheophyta</taxon>
        <taxon>Spermatophyta</taxon>
        <taxon>Magnoliopsida</taxon>
        <taxon>Liliopsida</taxon>
        <taxon>Poales</taxon>
        <taxon>Poaceae</taxon>
        <taxon>BOP clade</taxon>
        <taxon>Oryzoideae</taxon>
        <taxon>Oryzeae</taxon>
        <taxon>Oryzinae</taxon>
        <taxon>Oryza</taxon>
    </lineage>
</organism>
<dbReference type="GO" id="GO:0008017">
    <property type="term" value="F:microtubule binding"/>
    <property type="evidence" value="ECO:0007669"/>
    <property type="project" value="TreeGrafter"/>
</dbReference>
<dbReference type="OrthoDB" id="63891at2759"/>
<dbReference type="Pfam" id="PF12348">
    <property type="entry name" value="CLASP_N"/>
    <property type="match status" value="1"/>
</dbReference>
<evidence type="ECO:0000313" key="2">
    <source>
        <dbReference type="EnsemblPlants" id="OB08G28470.1"/>
    </source>
</evidence>
<dbReference type="AlphaFoldDB" id="J3MUR6"/>
<dbReference type="KEGG" id="obr:102702588"/>
<proteinExistence type="predicted"/>
<feature type="domain" description="TOG" evidence="1">
    <location>
        <begin position="98"/>
        <end position="316"/>
    </location>
</feature>
<name>J3MUR6_ORYBR</name>
<gene>
    <name evidence="2" type="primary">LOC102702588</name>
</gene>
<sequence>MLHYICMKLLERPSLYMVLFSFLQFLCTGTNMSDSVLKDLNLAQSAELEKPKDSSAKSCITKPVLNENAPPACPDAVTNGCEAGNADVEYIDSENLTDLPDAGATLGTLVARLDSKDWVMTCEALNNVRQLAIYHKDRLQELLEPLVPLIVKSVKNPRSAVCKTALMTCADIFKAYGDLMVDSIDPLLVQLFLKSSQDKRFVCEAAEAALISMTSWIAPSALLPKVQPYLKNRNPRIRAKASMCFSKSVPHFVVEGIKEYGMDKLVQIAATQLSDQLPESREAARKLALELQAFYEKSQASSSGEVDDDTPATSPDAESWEAFCQSKLSALSAQAILRVTSTTREGVAVGVTSTTTKEGVTVGC</sequence>
<dbReference type="InterPro" id="IPR011989">
    <property type="entry name" value="ARM-like"/>
</dbReference>
<evidence type="ECO:0000313" key="3">
    <source>
        <dbReference type="Proteomes" id="UP000006038"/>
    </source>
</evidence>
<keyword evidence="3" id="KW-1185">Reference proteome</keyword>
<dbReference type="InterPro" id="IPR034085">
    <property type="entry name" value="TOG"/>
</dbReference>
<dbReference type="Gramene" id="OB08G28470.1">
    <property type="protein sequence ID" value="OB08G28470.1"/>
    <property type="gene ID" value="OB08G28470"/>
</dbReference>
<dbReference type="eggNOG" id="KOG2933">
    <property type="taxonomic scope" value="Eukaryota"/>
</dbReference>